<evidence type="ECO:0000313" key="3">
    <source>
        <dbReference type="Proteomes" id="UP001549077"/>
    </source>
</evidence>
<dbReference type="InterPro" id="IPR002321">
    <property type="entry name" value="Cyt_c_II"/>
</dbReference>
<dbReference type="Pfam" id="PF01322">
    <property type="entry name" value="Cytochrom_C_2"/>
    <property type="match status" value="1"/>
</dbReference>
<dbReference type="Gene3D" id="1.20.120.10">
    <property type="entry name" value="Cytochrome c/b562"/>
    <property type="match status" value="1"/>
</dbReference>
<comment type="caution">
    <text evidence="2">The sequence shown here is derived from an EMBL/GenBank/DDBJ whole genome shotgun (WGS) entry which is preliminary data.</text>
</comment>
<reference evidence="2 3" key="1">
    <citation type="submission" date="2024-06" db="EMBL/GenBank/DDBJ databases">
        <title>Genomic Encyclopedia of Type Strains, Phase IV (KMG-IV): sequencing the most valuable type-strain genomes for metagenomic binning, comparative biology and taxonomic classification.</title>
        <authorList>
            <person name="Goeker M."/>
        </authorList>
    </citation>
    <scope>NUCLEOTIDE SEQUENCE [LARGE SCALE GENOMIC DNA]</scope>
    <source>
        <strain evidence="2 3">DSM 29288</strain>
    </source>
</reference>
<feature type="chain" id="PRO_5045924826" evidence="1">
    <location>
        <begin position="26"/>
        <end position="182"/>
    </location>
</feature>
<dbReference type="PROSITE" id="PS51009">
    <property type="entry name" value="CYTCII"/>
    <property type="match status" value="1"/>
</dbReference>
<dbReference type="RefSeq" id="WP_281410846.1">
    <property type="nucleotide sequence ID" value="NZ_CP071607.1"/>
</dbReference>
<name>A0ABV2MNU6_9HYPH</name>
<dbReference type="EMBL" id="JBEPMY010000024">
    <property type="protein sequence ID" value="MET3758114.1"/>
    <property type="molecule type" value="Genomic_DNA"/>
</dbReference>
<protein>
    <submittedName>
        <fullName evidence="2">Cytochrome c556</fullName>
    </submittedName>
</protein>
<proteinExistence type="predicted"/>
<sequence>MTTSRTALVLGLIAISSVIAPSAPAEDDVVALRQADMKAMSDAAKTISDMFRAPESYSSTEFRRAADVIVDRSGSVLAGHFADGMGDPRSKAKPDIVQERNRFDRLADDLRNYALALDAAGEANPGPMTERMRMKPGEPMGGGPLGIHVRSEAELSSIPAEHVFHLMLQTCTTCHAAFRIHR</sequence>
<dbReference type="GeneID" id="91152122"/>
<keyword evidence="1" id="KW-0732">Signal</keyword>
<keyword evidence="3" id="KW-1185">Reference proteome</keyword>
<dbReference type="InterPro" id="IPR010980">
    <property type="entry name" value="Cyt_c/b562"/>
</dbReference>
<dbReference type="SUPFAM" id="SSF47175">
    <property type="entry name" value="Cytochromes"/>
    <property type="match status" value="1"/>
</dbReference>
<accession>A0ABV2MNU6</accession>
<dbReference type="Proteomes" id="UP001549077">
    <property type="component" value="Unassembled WGS sequence"/>
</dbReference>
<organism evidence="2 3">
    <name type="scientific">Rhizobium binae</name>
    <dbReference type="NCBI Taxonomy" id="1138190"/>
    <lineage>
        <taxon>Bacteria</taxon>
        <taxon>Pseudomonadati</taxon>
        <taxon>Pseudomonadota</taxon>
        <taxon>Alphaproteobacteria</taxon>
        <taxon>Hyphomicrobiales</taxon>
        <taxon>Rhizobiaceae</taxon>
        <taxon>Rhizobium/Agrobacterium group</taxon>
        <taxon>Rhizobium</taxon>
    </lineage>
</organism>
<evidence type="ECO:0000313" key="2">
    <source>
        <dbReference type="EMBL" id="MET3758114.1"/>
    </source>
</evidence>
<evidence type="ECO:0000256" key="1">
    <source>
        <dbReference type="SAM" id="SignalP"/>
    </source>
</evidence>
<feature type="signal peptide" evidence="1">
    <location>
        <begin position="1"/>
        <end position="25"/>
    </location>
</feature>
<gene>
    <name evidence="2" type="ORF">ABID08_005496</name>
</gene>